<dbReference type="PROSITE" id="PS50970">
    <property type="entry name" value="HCY"/>
    <property type="match status" value="1"/>
</dbReference>
<feature type="domain" description="Hcy-binding" evidence="4">
    <location>
        <begin position="1"/>
        <end position="266"/>
    </location>
</feature>
<accession>A0AAD9MJ82</accession>
<dbReference type="GO" id="GO:0032259">
    <property type="term" value="P:methylation"/>
    <property type="evidence" value="ECO:0007669"/>
    <property type="project" value="UniProtKB-KW"/>
</dbReference>
<gene>
    <name evidence="5" type="ORF">QBZ16_001087</name>
</gene>
<evidence type="ECO:0000256" key="2">
    <source>
        <dbReference type="ARBA" id="ARBA00022679"/>
    </source>
</evidence>
<dbReference type="Proteomes" id="UP001255856">
    <property type="component" value="Unassembled WGS sequence"/>
</dbReference>
<keyword evidence="3" id="KW-0479">Metal-binding</keyword>
<dbReference type="EMBL" id="JASFZW010000011">
    <property type="protein sequence ID" value="KAK2076155.1"/>
    <property type="molecule type" value="Genomic_DNA"/>
</dbReference>
<evidence type="ECO:0000313" key="6">
    <source>
        <dbReference type="Proteomes" id="UP001255856"/>
    </source>
</evidence>
<feature type="binding site" evidence="3">
    <location>
        <position position="252"/>
    </location>
    <ligand>
        <name>Zn(2+)</name>
        <dbReference type="ChEBI" id="CHEBI:29105"/>
    </ligand>
</feature>
<feature type="binding site" evidence="3">
    <location>
        <position position="251"/>
    </location>
    <ligand>
        <name>Zn(2+)</name>
        <dbReference type="ChEBI" id="CHEBI:29105"/>
    </ligand>
</feature>
<dbReference type="GO" id="GO:0046872">
    <property type="term" value="F:metal ion binding"/>
    <property type="evidence" value="ECO:0007669"/>
    <property type="project" value="UniProtKB-KW"/>
</dbReference>
<comment type="caution">
    <text evidence="5">The sequence shown here is derived from an EMBL/GenBank/DDBJ whole genome shotgun (WGS) entry which is preliminary data.</text>
</comment>
<comment type="cofactor">
    <cofactor evidence="3">
        <name>Zn(2+)</name>
        <dbReference type="ChEBI" id="CHEBI:29105"/>
    </cofactor>
</comment>
<dbReference type="InterPro" id="IPR036589">
    <property type="entry name" value="HCY_dom_sf"/>
</dbReference>
<keyword evidence="3" id="KW-0862">Zinc</keyword>
<organism evidence="5 6">
    <name type="scientific">Prototheca wickerhamii</name>
    <dbReference type="NCBI Taxonomy" id="3111"/>
    <lineage>
        <taxon>Eukaryota</taxon>
        <taxon>Viridiplantae</taxon>
        <taxon>Chlorophyta</taxon>
        <taxon>core chlorophytes</taxon>
        <taxon>Trebouxiophyceae</taxon>
        <taxon>Chlorellales</taxon>
        <taxon>Chlorellaceae</taxon>
        <taxon>Prototheca</taxon>
    </lineage>
</organism>
<dbReference type="GO" id="GO:0008168">
    <property type="term" value="F:methyltransferase activity"/>
    <property type="evidence" value="ECO:0007669"/>
    <property type="project" value="UniProtKB-UniRule"/>
</dbReference>
<keyword evidence="6" id="KW-1185">Reference proteome</keyword>
<dbReference type="SUPFAM" id="SSF82282">
    <property type="entry name" value="Homocysteine S-methyltransferase"/>
    <property type="match status" value="1"/>
</dbReference>
<dbReference type="PANTHER" id="PTHR11103">
    <property type="entry name" value="SLR1189 PROTEIN"/>
    <property type="match status" value="1"/>
</dbReference>
<dbReference type="Pfam" id="PF02574">
    <property type="entry name" value="S-methyl_trans"/>
    <property type="match status" value="1"/>
</dbReference>
<dbReference type="AlphaFoldDB" id="A0AAD9MJ82"/>
<dbReference type="Gene3D" id="3.20.20.330">
    <property type="entry name" value="Homocysteine-binding-like domain"/>
    <property type="match status" value="1"/>
</dbReference>
<proteinExistence type="predicted"/>
<sequence>MAGTTPPGVLVLDGGMGHLLKSHDIAKFAPHLPPERQFAAAALANAAAPQLILSAHVAYIQSAPPLGPSYAPLKDMPDNLMEEEYRSLCSAMAEHVDVFLCETMASIREAHIAAQAARACGRPVWVAFTLRDAPDPQPQLRSGESLHAATKAMLELGVEAILVNCCSAGAVTAAVRALHTQLAGRNIRIGGYANGFRQTTDEWLQGRGEMATNDPADFEPDAAGTAAILPHAYARHAQAWVGAGADIVGGCCGIGPAHMRVVCEKLKERADA</sequence>
<evidence type="ECO:0000313" key="5">
    <source>
        <dbReference type="EMBL" id="KAK2076155.1"/>
    </source>
</evidence>
<name>A0AAD9MJ82_PROWI</name>
<evidence type="ECO:0000256" key="1">
    <source>
        <dbReference type="ARBA" id="ARBA00022603"/>
    </source>
</evidence>
<dbReference type="PANTHER" id="PTHR11103:SF18">
    <property type="entry name" value="SLR1189 PROTEIN"/>
    <property type="match status" value="1"/>
</dbReference>
<keyword evidence="1 3" id="KW-0489">Methyltransferase</keyword>
<dbReference type="InterPro" id="IPR003726">
    <property type="entry name" value="HCY_dom"/>
</dbReference>
<feature type="binding site" evidence="3">
    <location>
        <position position="165"/>
    </location>
    <ligand>
        <name>Zn(2+)</name>
        <dbReference type="ChEBI" id="CHEBI:29105"/>
    </ligand>
</feature>
<keyword evidence="2 3" id="KW-0808">Transferase</keyword>
<protein>
    <recommendedName>
        <fullName evidence="4">Hcy-binding domain-containing protein</fullName>
    </recommendedName>
</protein>
<evidence type="ECO:0000259" key="4">
    <source>
        <dbReference type="PROSITE" id="PS50970"/>
    </source>
</evidence>
<reference evidence="5" key="1">
    <citation type="submission" date="2021-01" db="EMBL/GenBank/DDBJ databases">
        <authorList>
            <person name="Eckstrom K.M.E."/>
        </authorList>
    </citation>
    <scope>NUCLEOTIDE SEQUENCE</scope>
    <source>
        <strain evidence="5">UVCC 0001</strain>
    </source>
</reference>
<evidence type="ECO:0000256" key="3">
    <source>
        <dbReference type="PROSITE-ProRule" id="PRU00333"/>
    </source>
</evidence>